<dbReference type="InterPro" id="IPR002208">
    <property type="entry name" value="SecY/SEC61-alpha"/>
</dbReference>
<proteinExistence type="inferred from homology"/>
<dbReference type="Proteomes" id="UP000093000">
    <property type="component" value="Unassembled WGS sequence"/>
</dbReference>
<dbReference type="Pfam" id="PF00344">
    <property type="entry name" value="SecY"/>
    <property type="match status" value="1"/>
</dbReference>
<evidence type="ECO:0000256" key="1">
    <source>
        <dbReference type="RuleBase" id="RU004349"/>
    </source>
</evidence>
<comment type="similarity">
    <text evidence="1">Belongs to the SecY/SEC61-alpha family.</text>
</comment>
<accession>A0A1C7NIZ2</accession>
<keyword evidence="2" id="KW-1133">Transmembrane helix</keyword>
<evidence type="ECO:0000313" key="4">
    <source>
        <dbReference type="Proteomes" id="UP000093000"/>
    </source>
</evidence>
<reference evidence="3 4" key="1">
    <citation type="submission" date="2016-03" db="EMBL/GenBank/DDBJ databases">
        <title>Choanephora cucurbitarum.</title>
        <authorList>
            <person name="Min B."/>
            <person name="Park H."/>
            <person name="Park J.-H."/>
            <person name="Shin H.-D."/>
            <person name="Choi I.-G."/>
        </authorList>
    </citation>
    <scope>NUCLEOTIDE SEQUENCE [LARGE SCALE GENOMIC DNA]</scope>
    <source>
        <strain evidence="3 4">KUS-F28377</strain>
    </source>
</reference>
<feature type="transmembrane region" description="Helical" evidence="2">
    <location>
        <begin position="95"/>
        <end position="113"/>
    </location>
</feature>
<keyword evidence="2" id="KW-0812">Transmembrane</keyword>
<dbReference type="GO" id="GO:0015031">
    <property type="term" value="P:protein transport"/>
    <property type="evidence" value="ECO:0007669"/>
    <property type="project" value="InterPro"/>
</dbReference>
<feature type="transmembrane region" description="Helical" evidence="2">
    <location>
        <begin position="38"/>
        <end position="59"/>
    </location>
</feature>
<dbReference type="OrthoDB" id="420669at2759"/>
<dbReference type="STRING" id="101091.A0A1C7NIZ2"/>
<dbReference type="Gene3D" id="1.10.3370.10">
    <property type="entry name" value="SecY subunit domain"/>
    <property type="match status" value="1"/>
</dbReference>
<dbReference type="GO" id="GO:0016020">
    <property type="term" value="C:membrane"/>
    <property type="evidence" value="ECO:0007669"/>
    <property type="project" value="InterPro"/>
</dbReference>
<feature type="transmembrane region" description="Helical" evidence="2">
    <location>
        <begin position="119"/>
        <end position="137"/>
    </location>
</feature>
<dbReference type="PANTHER" id="PTHR10906">
    <property type="entry name" value="SECY/SEC61-ALPHA FAMILY MEMBER"/>
    <property type="match status" value="1"/>
</dbReference>
<name>A0A1C7NIZ2_9FUNG</name>
<organism evidence="3 4">
    <name type="scientific">Choanephora cucurbitarum</name>
    <dbReference type="NCBI Taxonomy" id="101091"/>
    <lineage>
        <taxon>Eukaryota</taxon>
        <taxon>Fungi</taxon>
        <taxon>Fungi incertae sedis</taxon>
        <taxon>Mucoromycota</taxon>
        <taxon>Mucoromycotina</taxon>
        <taxon>Mucoromycetes</taxon>
        <taxon>Mucorales</taxon>
        <taxon>Mucorineae</taxon>
        <taxon>Choanephoraceae</taxon>
        <taxon>Choanephoroideae</taxon>
        <taxon>Choanephora</taxon>
    </lineage>
</organism>
<keyword evidence="4" id="KW-1185">Reference proteome</keyword>
<dbReference type="AlphaFoldDB" id="A0A1C7NIZ2"/>
<evidence type="ECO:0000313" key="3">
    <source>
        <dbReference type="EMBL" id="OBZ88476.1"/>
    </source>
</evidence>
<evidence type="ECO:0000256" key="2">
    <source>
        <dbReference type="SAM" id="Phobius"/>
    </source>
</evidence>
<protein>
    <submittedName>
        <fullName evidence="3">Protein transport protein SEC61 subunit alpha</fullName>
    </submittedName>
</protein>
<dbReference type="SUPFAM" id="SSF103491">
    <property type="entry name" value="Preprotein translocase SecY subunit"/>
    <property type="match status" value="1"/>
</dbReference>
<sequence length="157" mass="16707">MAILPEIATPDRKLNAVGGIAYYLSAPRSLSAALLDPIHTVVYVALMLTTCALLSKTWIEISGASPRDVARQLKDQQLVIAGYRDTSMYKELKRVIPVAASFGGACLGAVSVVADMVGAIGSGTGILLCVTIIFQYFEMFAKEQMEGGMGLEAMMAQ</sequence>
<dbReference type="InParanoid" id="A0A1C7NIZ2"/>
<dbReference type="EMBL" id="LUGH01000151">
    <property type="protein sequence ID" value="OBZ88476.1"/>
    <property type="molecule type" value="Genomic_DNA"/>
</dbReference>
<dbReference type="InterPro" id="IPR023201">
    <property type="entry name" value="SecY_dom_sf"/>
</dbReference>
<gene>
    <name evidence="3" type="primary">sec-61_0</name>
    <name evidence="3" type="ORF">A0J61_03479</name>
</gene>
<comment type="caution">
    <text evidence="3">The sequence shown here is derived from an EMBL/GenBank/DDBJ whole genome shotgun (WGS) entry which is preliminary data.</text>
</comment>
<keyword evidence="2" id="KW-0472">Membrane</keyword>